<dbReference type="Pfam" id="PF06067">
    <property type="entry name" value="DUF932"/>
    <property type="match status" value="1"/>
</dbReference>
<dbReference type="EMBL" id="JACNJD010000018">
    <property type="protein sequence ID" value="MBC8175800.1"/>
    <property type="molecule type" value="Genomic_DNA"/>
</dbReference>
<organism evidence="1 2">
    <name type="scientific">Candidatus Desulfacyla euxinica</name>
    <dbReference type="NCBI Taxonomy" id="2841693"/>
    <lineage>
        <taxon>Bacteria</taxon>
        <taxon>Deltaproteobacteria</taxon>
        <taxon>Candidatus Desulfacyla</taxon>
    </lineage>
</organism>
<dbReference type="InterPro" id="IPR026325">
    <property type="entry name" value="DUF932"/>
</dbReference>
<evidence type="ECO:0000313" key="2">
    <source>
        <dbReference type="Proteomes" id="UP000650524"/>
    </source>
</evidence>
<accession>A0A8J6MWA9</accession>
<gene>
    <name evidence="1" type="ORF">H8E19_00235</name>
</gene>
<protein>
    <submittedName>
        <fullName evidence="1">DUF932 domain-containing protein</fullName>
    </submittedName>
</protein>
<dbReference type="AlphaFoldDB" id="A0A8J6MWA9"/>
<comment type="caution">
    <text evidence="1">The sequence shown here is derived from an EMBL/GenBank/DDBJ whole genome shotgun (WGS) entry which is preliminary data.</text>
</comment>
<dbReference type="Proteomes" id="UP000650524">
    <property type="component" value="Unassembled WGS sequence"/>
</dbReference>
<sequence>MEIEPGDKLHPELHLYNSYDVTWPLIVALGAYRLVCENRMVVEKMLFRFKKRHVLELERMDFQRDVSTALTRFNSQVKTWKEWRTQPLSLETYKKVMKAMEFGKNATEEIDQRMIQEAESYDDYSDFPIMDLWVFFNILTWYITHKAVSLNHRVELENRLRRAISYFY</sequence>
<name>A0A8J6MWA9_9DELT</name>
<evidence type="ECO:0000313" key="1">
    <source>
        <dbReference type="EMBL" id="MBC8175800.1"/>
    </source>
</evidence>
<proteinExistence type="predicted"/>
<reference evidence="1 2" key="1">
    <citation type="submission" date="2020-08" db="EMBL/GenBank/DDBJ databases">
        <title>Bridging the membrane lipid divide: bacteria of the FCB group superphylum have the potential to synthesize archaeal ether lipids.</title>
        <authorList>
            <person name="Villanueva L."/>
            <person name="Von Meijenfeldt F.A.B."/>
            <person name="Westbye A.B."/>
            <person name="Yadav S."/>
            <person name="Hopmans E.C."/>
            <person name="Dutilh B.E."/>
            <person name="Sinninghe Damste J.S."/>
        </authorList>
    </citation>
    <scope>NUCLEOTIDE SEQUENCE [LARGE SCALE GENOMIC DNA]</scope>
    <source>
        <strain evidence="1">NIOZ-UU27</strain>
    </source>
</reference>